<dbReference type="GO" id="GO:0042119">
    <property type="term" value="P:neutrophil activation"/>
    <property type="evidence" value="ECO:0007669"/>
    <property type="project" value="TreeGrafter"/>
</dbReference>
<evidence type="ECO:0000256" key="2">
    <source>
        <dbReference type="ARBA" id="ARBA00004514"/>
    </source>
</evidence>
<dbReference type="GO" id="GO:0001660">
    <property type="term" value="P:fever generation"/>
    <property type="evidence" value="ECO:0007669"/>
    <property type="project" value="UniProtKB-KW"/>
</dbReference>
<evidence type="ECO:0000313" key="13">
    <source>
        <dbReference type="EMBL" id="KAJ8379277.1"/>
    </source>
</evidence>
<keyword evidence="10" id="KW-0458">Lysosome</keyword>
<dbReference type="GO" id="GO:0048246">
    <property type="term" value="P:macrophage chemotaxis"/>
    <property type="evidence" value="ECO:0007669"/>
    <property type="project" value="TreeGrafter"/>
</dbReference>
<organism evidence="13 14">
    <name type="scientific">Synaphobranchus kaupii</name>
    <name type="common">Kaup's arrowtooth eel</name>
    <dbReference type="NCBI Taxonomy" id="118154"/>
    <lineage>
        <taxon>Eukaryota</taxon>
        <taxon>Metazoa</taxon>
        <taxon>Chordata</taxon>
        <taxon>Craniata</taxon>
        <taxon>Vertebrata</taxon>
        <taxon>Euteleostomi</taxon>
        <taxon>Actinopterygii</taxon>
        <taxon>Neopterygii</taxon>
        <taxon>Teleostei</taxon>
        <taxon>Anguilliformes</taxon>
        <taxon>Synaphobranchidae</taxon>
        <taxon>Synaphobranchus</taxon>
    </lineage>
</organism>
<keyword evidence="11" id="KW-0497">Mitogen</keyword>
<dbReference type="SMART" id="SM00125">
    <property type="entry name" value="IL1"/>
    <property type="match status" value="1"/>
</dbReference>
<comment type="subcellular location">
    <subcellularLocation>
        <location evidence="2">Cytoplasm</location>
        <location evidence="2">Cytosol</location>
    </subcellularLocation>
    <subcellularLocation>
        <location evidence="1">Lysosome</location>
    </subcellularLocation>
    <subcellularLocation>
        <location evidence="3">Secreted</location>
        <location evidence="3">Extracellular exosome</location>
    </subcellularLocation>
</comment>
<dbReference type="Pfam" id="PF00340">
    <property type="entry name" value="IL1"/>
    <property type="match status" value="1"/>
</dbReference>
<dbReference type="InterPro" id="IPR000975">
    <property type="entry name" value="IL-1_fam"/>
</dbReference>
<evidence type="ECO:0000256" key="7">
    <source>
        <dbReference type="ARBA" id="ARBA00022525"/>
    </source>
</evidence>
<dbReference type="GO" id="GO:0005829">
    <property type="term" value="C:cytosol"/>
    <property type="evidence" value="ECO:0007669"/>
    <property type="project" value="UniProtKB-SubCell"/>
</dbReference>
<evidence type="ECO:0000256" key="12">
    <source>
        <dbReference type="RuleBase" id="RU003753"/>
    </source>
</evidence>
<dbReference type="PRINTS" id="PR01357">
    <property type="entry name" value="INTRLEUKN1AB"/>
</dbReference>
<evidence type="ECO:0000256" key="9">
    <source>
        <dbReference type="ARBA" id="ARBA00023198"/>
    </source>
</evidence>
<dbReference type="PANTHER" id="PTHR10078">
    <property type="entry name" value="INTERLEUKIN-1 FAMILY MEMBER"/>
    <property type="match status" value="1"/>
</dbReference>
<keyword evidence="5" id="KW-0963">Cytoplasm</keyword>
<evidence type="ECO:0000256" key="1">
    <source>
        <dbReference type="ARBA" id="ARBA00004371"/>
    </source>
</evidence>
<dbReference type="EMBL" id="JAINUF010000001">
    <property type="protein sequence ID" value="KAJ8379277.1"/>
    <property type="molecule type" value="Genomic_DNA"/>
</dbReference>
<dbReference type="InterPro" id="IPR008996">
    <property type="entry name" value="IL1/FGF"/>
</dbReference>
<dbReference type="GO" id="GO:0071222">
    <property type="term" value="P:cellular response to lipopolysaccharide"/>
    <property type="evidence" value="ECO:0007669"/>
    <property type="project" value="TreeGrafter"/>
</dbReference>
<dbReference type="GO" id="GO:0006955">
    <property type="term" value="P:immune response"/>
    <property type="evidence" value="ECO:0007669"/>
    <property type="project" value="InterPro"/>
</dbReference>
<dbReference type="PRINTS" id="PR00264">
    <property type="entry name" value="INTERLEUKIN1"/>
</dbReference>
<dbReference type="GO" id="GO:0005125">
    <property type="term" value="F:cytokine activity"/>
    <property type="evidence" value="ECO:0007669"/>
    <property type="project" value="UniProtKB-UniRule"/>
</dbReference>
<keyword evidence="6" id="KW-0202">Cytokine</keyword>
<dbReference type="GO" id="GO:0019221">
    <property type="term" value="P:cytokine-mediated signaling pathway"/>
    <property type="evidence" value="ECO:0007669"/>
    <property type="project" value="TreeGrafter"/>
</dbReference>
<accession>A0A9Q1G9T0</accession>
<gene>
    <name evidence="13" type="ORF">SKAU_G00000550</name>
</gene>
<dbReference type="Proteomes" id="UP001152622">
    <property type="component" value="Chromosome 1"/>
</dbReference>
<dbReference type="GO" id="GO:0005615">
    <property type="term" value="C:extracellular space"/>
    <property type="evidence" value="ECO:0007669"/>
    <property type="project" value="UniProtKB-KW"/>
</dbReference>
<dbReference type="PRINTS" id="PR01359">
    <property type="entry name" value="INTRLEUKIN1B"/>
</dbReference>
<sequence length="266" mass="29936">MLTISTSLYEYYFNKTSNMEFKAVCIDLEKTHSFDHKGLQLEVIQHSHSLRHVGNLIVALQRMKPSHTPLGTEFSDDDLINIMLENVIEEHDTLEVLDTVHSEPSVFSNTTVEQCSVCDRDQKSLVLKESPLELQAVILQGGSIDLKVNLHLATYVSRTFTDSARRPVALSIAGRNLYLSCSKSAGSPILQLEEVKDRKMLKSINAEGDMGRFLFLRREQGFAATSLESLKFRGWFISTAVENKMPAEMCEEASPARFTTFSIKTL</sequence>
<dbReference type="Gene3D" id="2.80.10.50">
    <property type="match status" value="1"/>
</dbReference>
<evidence type="ECO:0000313" key="14">
    <source>
        <dbReference type="Proteomes" id="UP001152622"/>
    </source>
</evidence>
<dbReference type="OrthoDB" id="9449069at2759"/>
<dbReference type="AlphaFoldDB" id="A0A9Q1G9T0"/>
<evidence type="ECO:0000256" key="11">
    <source>
        <dbReference type="ARBA" id="ARBA00023246"/>
    </source>
</evidence>
<keyword evidence="14" id="KW-1185">Reference proteome</keyword>
<comment type="similarity">
    <text evidence="4 12">Belongs to the IL-1 family.</text>
</comment>
<reference evidence="13" key="1">
    <citation type="journal article" date="2023" name="Science">
        <title>Genome structures resolve the early diversification of teleost fishes.</title>
        <authorList>
            <person name="Parey E."/>
            <person name="Louis A."/>
            <person name="Montfort J."/>
            <person name="Bouchez O."/>
            <person name="Roques C."/>
            <person name="Iampietro C."/>
            <person name="Lluch J."/>
            <person name="Castinel A."/>
            <person name="Donnadieu C."/>
            <person name="Desvignes T."/>
            <person name="Floi Bucao C."/>
            <person name="Jouanno E."/>
            <person name="Wen M."/>
            <person name="Mejri S."/>
            <person name="Dirks R."/>
            <person name="Jansen H."/>
            <person name="Henkel C."/>
            <person name="Chen W.J."/>
            <person name="Zahm M."/>
            <person name="Cabau C."/>
            <person name="Klopp C."/>
            <person name="Thompson A.W."/>
            <person name="Robinson-Rechavi M."/>
            <person name="Braasch I."/>
            <person name="Lecointre G."/>
            <person name="Bobe J."/>
            <person name="Postlethwait J.H."/>
            <person name="Berthelot C."/>
            <person name="Roest Crollius H."/>
            <person name="Guiguen Y."/>
        </authorList>
    </citation>
    <scope>NUCLEOTIDE SEQUENCE</scope>
    <source>
        <strain evidence="13">WJC10195</strain>
    </source>
</reference>
<protein>
    <recommendedName>
        <fullName evidence="12">Interleukin-1</fullName>
    </recommendedName>
</protein>
<evidence type="ECO:0000256" key="8">
    <source>
        <dbReference type="ARBA" id="ARBA00022620"/>
    </source>
</evidence>
<dbReference type="GO" id="GO:0005764">
    <property type="term" value="C:lysosome"/>
    <property type="evidence" value="ECO:0007669"/>
    <property type="project" value="UniProtKB-SubCell"/>
</dbReference>
<evidence type="ECO:0000256" key="3">
    <source>
        <dbReference type="ARBA" id="ARBA00004550"/>
    </source>
</evidence>
<name>A0A9Q1G9T0_SYNKA</name>
<dbReference type="GO" id="GO:0005149">
    <property type="term" value="F:interleukin-1 receptor binding"/>
    <property type="evidence" value="ECO:0007669"/>
    <property type="project" value="UniProtKB-UniRule"/>
</dbReference>
<proteinExistence type="inferred from homology"/>
<dbReference type="CDD" id="cd23296">
    <property type="entry name" value="beta-trefoil_IL1B"/>
    <property type="match status" value="1"/>
</dbReference>
<dbReference type="GO" id="GO:1901222">
    <property type="term" value="P:regulation of non-canonical NF-kappaB signal transduction"/>
    <property type="evidence" value="ECO:0007669"/>
    <property type="project" value="TreeGrafter"/>
</dbReference>
<evidence type="ECO:0000256" key="10">
    <source>
        <dbReference type="ARBA" id="ARBA00023228"/>
    </source>
</evidence>
<dbReference type="GO" id="GO:0051781">
    <property type="term" value="P:positive regulation of cell division"/>
    <property type="evidence" value="ECO:0007669"/>
    <property type="project" value="UniProtKB-KW"/>
</dbReference>
<comment type="caution">
    <text evidence="13">The sequence shown here is derived from an EMBL/GenBank/DDBJ whole genome shotgun (WGS) entry which is preliminary data.</text>
</comment>
<keyword evidence="9" id="KW-0395">Inflammatory response</keyword>
<dbReference type="GO" id="GO:0010628">
    <property type="term" value="P:positive regulation of gene expression"/>
    <property type="evidence" value="ECO:0007669"/>
    <property type="project" value="TreeGrafter"/>
</dbReference>
<evidence type="ECO:0000256" key="6">
    <source>
        <dbReference type="ARBA" id="ARBA00022514"/>
    </source>
</evidence>
<evidence type="ECO:0000256" key="4">
    <source>
        <dbReference type="ARBA" id="ARBA00010448"/>
    </source>
</evidence>
<dbReference type="PANTHER" id="PTHR10078:SF30">
    <property type="entry name" value="INTERLEUKIN-1 BETA"/>
    <property type="match status" value="1"/>
</dbReference>
<keyword evidence="8" id="KW-0666">Pyrogen</keyword>
<keyword evidence="7 12" id="KW-0964">Secreted</keyword>
<evidence type="ECO:0000256" key="5">
    <source>
        <dbReference type="ARBA" id="ARBA00022490"/>
    </source>
</evidence>
<dbReference type="SUPFAM" id="SSF50353">
    <property type="entry name" value="Cytokine"/>
    <property type="match status" value="1"/>
</dbReference>